<dbReference type="InterPro" id="IPR020471">
    <property type="entry name" value="AKR"/>
</dbReference>
<reference evidence="2" key="1">
    <citation type="journal article" date="2021" name="Sci. Rep.">
        <title>Diploid genomic architecture of Nitzschia inconspicua, an elite biomass production diatom.</title>
        <authorList>
            <person name="Oliver A."/>
            <person name="Podell S."/>
            <person name="Pinowska A."/>
            <person name="Traller J.C."/>
            <person name="Smith S.R."/>
            <person name="McClure R."/>
            <person name="Beliaev A."/>
            <person name="Bohutskyi P."/>
            <person name="Hill E.A."/>
            <person name="Rabines A."/>
            <person name="Zheng H."/>
            <person name="Allen L.Z."/>
            <person name="Kuo A."/>
            <person name="Grigoriev I.V."/>
            <person name="Allen A.E."/>
            <person name="Hazlebeck D."/>
            <person name="Allen E.E."/>
        </authorList>
    </citation>
    <scope>NUCLEOTIDE SEQUENCE</scope>
    <source>
        <strain evidence="2">Hildebrandi</strain>
    </source>
</reference>
<dbReference type="PANTHER" id="PTHR43827:SF8">
    <property type="entry name" value="ALDO_KETO REDUCTASE FAMILY PROTEIN"/>
    <property type="match status" value="1"/>
</dbReference>
<accession>A0A9K3KSS3</accession>
<dbReference type="EMBL" id="JAGRRH010000019">
    <property type="protein sequence ID" value="KAG7348981.1"/>
    <property type="molecule type" value="Genomic_DNA"/>
</dbReference>
<dbReference type="Pfam" id="PF00248">
    <property type="entry name" value="Aldo_ket_red"/>
    <property type="match status" value="1"/>
</dbReference>
<sequence length="324" mass="36551">MSNFWQVYNDTAIGVGFGTAGLGGNTYSVAQLALENGFRKFDTAEADWWYNQAEVGRSLQDFYTKTGLEDCIDLQISTKIPPWSLTSVSDIRRHASTSRNELVGFCKDRQGNKNEEIEHFSPIPLDVYYIHAPRCWSGWHPKCDDPPSTLELKDAWKAMEAVAGIDHTAKRIGLSNVHPTELLDIIHWVQHRIEAGETYPPPRIPDVLQAYADPIHTAAELRQICEDHGIEFVSYSTLGTQHRNTDENPVLTSLVVQHLAEKHQRSVAEVVLSWALQNNMSVIPRSSKKQHIEELARLLSSPTFLEEEDLLAMDTLSNDYVGEL</sequence>
<protein>
    <submittedName>
        <fullName evidence="2">2,5-didehydrogluconate reductase</fullName>
    </submittedName>
</protein>
<evidence type="ECO:0000313" key="2">
    <source>
        <dbReference type="EMBL" id="KAG7348981.1"/>
    </source>
</evidence>
<feature type="domain" description="NADP-dependent oxidoreductase" evidence="1">
    <location>
        <begin position="16"/>
        <end position="301"/>
    </location>
</feature>
<comment type="caution">
    <text evidence="2">The sequence shown here is derived from an EMBL/GenBank/DDBJ whole genome shotgun (WGS) entry which is preliminary data.</text>
</comment>
<organism evidence="2 3">
    <name type="scientific">Nitzschia inconspicua</name>
    <dbReference type="NCBI Taxonomy" id="303405"/>
    <lineage>
        <taxon>Eukaryota</taxon>
        <taxon>Sar</taxon>
        <taxon>Stramenopiles</taxon>
        <taxon>Ochrophyta</taxon>
        <taxon>Bacillariophyta</taxon>
        <taxon>Bacillariophyceae</taxon>
        <taxon>Bacillariophycidae</taxon>
        <taxon>Bacillariales</taxon>
        <taxon>Bacillariaceae</taxon>
        <taxon>Nitzschia</taxon>
    </lineage>
</organism>
<gene>
    <name evidence="2" type="ORF">IV203_011578</name>
</gene>
<dbReference type="OrthoDB" id="416253at2759"/>
<proteinExistence type="predicted"/>
<dbReference type="PANTHER" id="PTHR43827">
    <property type="entry name" value="2,5-DIKETO-D-GLUCONIC ACID REDUCTASE"/>
    <property type="match status" value="1"/>
</dbReference>
<evidence type="ECO:0000313" key="3">
    <source>
        <dbReference type="Proteomes" id="UP000693970"/>
    </source>
</evidence>
<dbReference type="CDD" id="cd19071">
    <property type="entry name" value="AKR_AKR1-5-like"/>
    <property type="match status" value="1"/>
</dbReference>
<dbReference type="GO" id="GO:0016491">
    <property type="term" value="F:oxidoreductase activity"/>
    <property type="evidence" value="ECO:0007669"/>
    <property type="project" value="InterPro"/>
</dbReference>
<dbReference type="AlphaFoldDB" id="A0A9K3KSS3"/>
<reference evidence="2" key="2">
    <citation type="submission" date="2021-04" db="EMBL/GenBank/DDBJ databases">
        <authorList>
            <person name="Podell S."/>
        </authorList>
    </citation>
    <scope>NUCLEOTIDE SEQUENCE</scope>
    <source>
        <strain evidence="2">Hildebrandi</strain>
    </source>
</reference>
<dbReference type="InterPro" id="IPR023210">
    <property type="entry name" value="NADP_OxRdtase_dom"/>
</dbReference>
<keyword evidence="3" id="KW-1185">Reference proteome</keyword>
<name>A0A9K3KSS3_9STRA</name>
<dbReference type="Proteomes" id="UP000693970">
    <property type="component" value="Unassembled WGS sequence"/>
</dbReference>
<evidence type="ECO:0000259" key="1">
    <source>
        <dbReference type="Pfam" id="PF00248"/>
    </source>
</evidence>